<sequence length="435" mass="47155">MLFHAQEALRPAWSTIAIPAGTFVDDRLDWTLNRVDGPGPVQLLEDGRPFFDSADGLPDTVRRPVGTRTPVQWVFGTPGVYTLNFDVEGTRSDGTSSTAYKEYRVFVGALADLPPEFLWVDGLAEAYDPGATATLHAKQSPTSRFTDVRWLERCGETSREVATGATYTFTVTRAHDACELVVTLRDDAGRELLRSDPALLSVRSGSWGPRTILSQGHADVLEVALEGGALKVAVKDDSGDTPVLRRPQDVLLHAKPQAEFVLTEELPPEFGFLGKAGDVVYLLPEVQDPALLWPGWDTAGVPTGVVAGDELSWRLTAVDGPGVLQLFGSDLFGLPRVLFNSADGLPDTTAMPVSTHVHANWASSRPGLYKLRFELSGGATITSGPLDYWFYVGDLADLPAYPSEEPGHRQPWHAPGRACKDPHGPRDNPNPPRGT</sequence>
<reference evidence="2" key="1">
    <citation type="submission" date="2022-10" db="EMBL/GenBank/DDBJ databases">
        <title>The WGS of Solirubrobacter phytolaccae KCTC 29190.</title>
        <authorList>
            <person name="Jiang Z."/>
        </authorList>
    </citation>
    <scope>NUCLEOTIDE SEQUENCE</scope>
    <source>
        <strain evidence="2">KCTC 29190</strain>
    </source>
</reference>
<gene>
    <name evidence="2" type="ORF">OJ997_34025</name>
</gene>
<name>A0A9X3SBB2_9ACTN</name>
<dbReference type="RefSeq" id="WP_270029875.1">
    <property type="nucleotide sequence ID" value="NZ_JAPDDP010000110.1"/>
</dbReference>
<dbReference type="EMBL" id="JAPDDP010000110">
    <property type="protein sequence ID" value="MDA0185374.1"/>
    <property type="molecule type" value="Genomic_DNA"/>
</dbReference>
<dbReference type="NCBIfam" id="TIGR03769">
    <property type="entry name" value="P_ac_wall_RPT"/>
    <property type="match status" value="1"/>
</dbReference>
<protein>
    <submittedName>
        <fullName evidence="2">Choice-of-anchor M domain-containing protein</fullName>
    </submittedName>
</protein>
<dbReference type="NCBIfam" id="NF038134">
    <property type="entry name" value="choice_anch_M"/>
    <property type="match status" value="2"/>
</dbReference>
<evidence type="ECO:0000313" key="2">
    <source>
        <dbReference type="EMBL" id="MDA0185374.1"/>
    </source>
</evidence>
<feature type="region of interest" description="Disordered" evidence="1">
    <location>
        <begin position="402"/>
        <end position="435"/>
    </location>
</feature>
<dbReference type="Proteomes" id="UP001147653">
    <property type="component" value="Unassembled WGS sequence"/>
</dbReference>
<evidence type="ECO:0000313" key="3">
    <source>
        <dbReference type="Proteomes" id="UP001147653"/>
    </source>
</evidence>
<accession>A0A9X3SBB2</accession>
<proteinExistence type="predicted"/>
<keyword evidence="3" id="KW-1185">Reference proteome</keyword>
<evidence type="ECO:0000256" key="1">
    <source>
        <dbReference type="SAM" id="MobiDB-lite"/>
    </source>
</evidence>
<dbReference type="InterPro" id="IPR022435">
    <property type="entry name" value="Surface-anchored_actinobac"/>
</dbReference>
<comment type="caution">
    <text evidence="2">The sequence shown here is derived from an EMBL/GenBank/DDBJ whole genome shotgun (WGS) entry which is preliminary data.</text>
</comment>
<organism evidence="2 3">
    <name type="scientific">Solirubrobacter phytolaccae</name>
    <dbReference type="NCBI Taxonomy" id="1404360"/>
    <lineage>
        <taxon>Bacteria</taxon>
        <taxon>Bacillati</taxon>
        <taxon>Actinomycetota</taxon>
        <taxon>Thermoleophilia</taxon>
        <taxon>Solirubrobacterales</taxon>
        <taxon>Solirubrobacteraceae</taxon>
        <taxon>Solirubrobacter</taxon>
    </lineage>
</organism>
<dbReference type="AlphaFoldDB" id="A0A9X3SBB2"/>